<dbReference type="InterPro" id="IPR050641">
    <property type="entry name" value="RIFMO-like"/>
</dbReference>
<evidence type="ECO:0000313" key="5">
    <source>
        <dbReference type="EMBL" id="MBY8888062.1"/>
    </source>
</evidence>
<evidence type="ECO:0000313" key="6">
    <source>
        <dbReference type="Proteomes" id="UP001198565"/>
    </source>
</evidence>
<dbReference type="SUPFAM" id="SSF51905">
    <property type="entry name" value="FAD/NAD(P)-binding domain"/>
    <property type="match status" value="1"/>
</dbReference>
<organism evidence="5 6">
    <name type="scientific">Streptantibioticus parmotrematis</name>
    <dbReference type="NCBI Taxonomy" id="2873249"/>
    <lineage>
        <taxon>Bacteria</taxon>
        <taxon>Bacillati</taxon>
        <taxon>Actinomycetota</taxon>
        <taxon>Actinomycetes</taxon>
        <taxon>Kitasatosporales</taxon>
        <taxon>Streptomycetaceae</taxon>
        <taxon>Streptantibioticus</taxon>
    </lineage>
</organism>
<gene>
    <name evidence="5" type="ORF">K7472_24945</name>
</gene>
<name>A0ABS7R206_9ACTN</name>
<protein>
    <submittedName>
        <fullName evidence="5">FAD-dependent monooxygenase</fullName>
    </submittedName>
</protein>
<keyword evidence="5" id="KW-0503">Monooxygenase</keyword>
<dbReference type="InterPro" id="IPR002938">
    <property type="entry name" value="FAD-bd"/>
</dbReference>
<dbReference type="Gene3D" id="3.50.50.60">
    <property type="entry name" value="FAD/NAD(P)-binding domain"/>
    <property type="match status" value="1"/>
</dbReference>
<keyword evidence="2" id="KW-0285">Flavoprotein</keyword>
<dbReference type="Pfam" id="PF01494">
    <property type="entry name" value="FAD_binding_3"/>
    <property type="match status" value="1"/>
</dbReference>
<evidence type="ECO:0000256" key="2">
    <source>
        <dbReference type="ARBA" id="ARBA00022630"/>
    </source>
</evidence>
<comment type="cofactor">
    <cofactor evidence="1">
        <name>FAD</name>
        <dbReference type="ChEBI" id="CHEBI:57692"/>
    </cofactor>
</comment>
<dbReference type="InterPro" id="IPR036188">
    <property type="entry name" value="FAD/NAD-bd_sf"/>
</dbReference>
<feature type="domain" description="FAD-binding" evidence="4">
    <location>
        <begin position="5"/>
        <end position="368"/>
    </location>
</feature>
<dbReference type="Gene3D" id="3.30.70.2450">
    <property type="match status" value="1"/>
</dbReference>
<keyword evidence="5" id="KW-0560">Oxidoreductase</keyword>
<dbReference type="PRINTS" id="PR00420">
    <property type="entry name" value="RNGMNOXGNASE"/>
</dbReference>
<proteinExistence type="predicted"/>
<dbReference type="PANTHER" id="PTHR43004">
    <property type="entry name" value="TRK SYSTEM POTASSIUM UPTAKE PROTEIN"/>
    <property type="match status" value="1"/>
</dbReference>
<evidence type="ECO:0000259" key="4">
    <source>
        <dbReference type="Pfam" id="PF01494"/>
    </source>
</evidence>
<evidence type="ECO:0000256" key="3">
    <source>
        <dbReference type="ARBA" id="ARBA00022827"/>
    </source>
</evidence>
<dbReference type="PANTHER" id="PTHR43004:SF19">
    <property type="entry name" value="BINDING MONOOXYGENASE, PUTATIVE (JCVI)-RELATED"/>
    <property type="match status" value="1"/>
</dbReference>
<evidence type="ECO:0000256" key="1">
    <source>
        <dbReference type="ARBA" id="ARBA00001974"/>
    </source>
</evidence>
<keyword evidence="6" id="KW-1185">Reference proteome</keyword>
<dbReference type="Proteomes" id="UP001198565">
    <property type="component" value="Unassembled WGS sequence"/>
</dbReference>
<dbReference type="EMBL" id="JAINVZ010000021">
    <property type="protein sequence ID" value="MBY8888062.1"/>
    <property type="molecule type" value="Genomic_DNA"/>
</dbReference>
<sequence length="544" mass="58187">MSETDVDVLVVGAGPVGLTAAAELCRRGVDCRVVDRLTERMPYAKAVGVQPRTLEIWAAMGVLRRALDAAVPMSGQLMYVNGEQAARLELTLPPDIPYGFAALPQYETERVLAEHLAGLGTRVERGTELLSFAQDPERVTARLRNASGTEREVTARYLVGCDGAHSVVRKGLGLSFEGDAFPEEYMLGDVEVDWDMPRGYGVRSLHQTDDGSTDDLLVCIPLPGRNRYRMSMLVPPELSAAGTGAGGTADDGVTHGLEAGRAPELHHIQAVLDRLSPQRTTASALRWSSVFRISHRIVDRYADGRVMVAGDAAHIHPPTGAQGMNTGIQDAYNLAWKLALAVGGEASEGLVASYDAERRPVGEEVVGRTVRHARAGFEADPNDVSTIIRREAQLLVGYPDSPIVSPDGGSSPAPGERVPDCGGLERDVMTFPLRLFDVLDGARHTVLLYADADAQTPELAACATAAREAAHGKVDVYAVLAPGTRWTAREVPPPVLRDASGEFRDAYGAFGGEAFVVRPDGYLGLRGAAAQAARVSDHLRLTFA</sequence>
<dbReference type="GO" id="GO:0004497">
    <property type="term" value="F:monooxygenase activity"/>
    <property type="evidence" value="ECO:0007669"/>
    <property type="project" value="UniProtKB-KW"/>
</dbReference>
<dbReference type="Gene3D" id="3.40.30.120">
    <property type="match status" value="1"/>
</dbReference>
<keyword evidence="3" id="KW-0274">FAD</keyword>
<comment type="caution">
    <text evidence="5">The sequence shown here is derived from an EMBL/GenBank/DDBJ whole genome shotgun (WGS) entry which is preliminary data.</text>
</comment>
<dbReference type="RefSeq" id="WP_222980799.1">
    <property type="nucleotide sequence ID" value="NZ_JAINVZ010000021.1"/>
</dbReference>
<accession>A0ABS7R206</accession>
<reference evidence="5 6" key="1">
    <citation type="submission" date="2021-08" db="EMBL/GenBank/DDBJ databases">
        <title>Streptomyces sp. PTM05 isolated from lichen.</title>
        <authorList>
            <person name="Somphong A."/>
            <person name="Phongsopitanun W."/>
            <person name="Tanasupawat S."/>
        </authorList>
    </citation>
    <scope>NUCLEOTIDE SEQUENCE [LARGE SCALE GENOMIC DNA]</scope>
    <source>
        <strain evidence="5 6">Ptm05</strain>
    </source>
</reference>